<evidence type="ECO:0000313" key="4">
    <source>
        <dbReference type="Proteomes" id="UP001266305"/>
    </source>
</evidence>
<keyword evidence="4" id="KW-1185">Reference proteome</keyword>
<dbReference type="InterPro" id="IPR013761">
    <property type="entry name" value="SAM/pointed_sf"/>
</dbReference>
<gene>
    <name evidence="3" type="ORF">P7K49_001431</name>
</gene>
<dbReference type="SUPFAM" id="SSF47769">
    <property type="entry name" value="SAM/Pointed domain"/>
    <property type="match status" value="1"/>
</dbReference>
<name>A0ABQ9WF29_SAGOE</name>
<dbReference type="InterPro" id="IPR001660">
    <property type="entry name" value="SAM"/>
</dbReference>
<feature type="domain" description="SAM" evidence="2">
    <location>
        <begin position="47"/>
        <end position="85"/>
    </location>
</feature>
<dbReference type="Proteomes" id="UP001266305">
    <property type="component" value="Unassembled WGS sequence"/>
</dbReference>
<evidence type="ECO:0000313" key="3">
    <source>
        <dbReference type="EMBL" id="KAK2120045.1"/>
    </source>
</evidence>
<dbReference type="EMBL" id="JASSZA010000001">
    <property type="protein sequence ID" value="KAK2120045.1"/>
    <property type="molecule type" value="Genomic_DNA"/>
</dbReference>
<dbReference type="Gene3D" id="1.10.150.50">
    <property type="entry name" value="Transcription Factor, Ets-1"/>
    <property type="match status" value="1"/>
</dbReference>
<dbReference type="PANTHER" id="PTHR10627:SF70">
    <property type="entry name" value="ANKYRIN REPEAT AND SAM DOMAIN-CONTAINING PROTEIN 6"/>
    <property type="match status" value="1"/>
</dbReference>
<reference evidence="3 4" key="1">
    <citation type="submission" date="2023-05" db="EMBL/GenBank/DDBJ databases">
        <title>B98-5 Cell Line De Novo Hybrid Assembly: An Optical Mapping Approach.</title>
        <authorList>
            <person name="Kananen K."/>
            <person name="Auerbach J.A."/>
            <person name="Kautto E."/>
            <person name="Blachly J.S."/>
        </authorList>
    </citation>
    <scope>NUCLEOTIDE SEQUENCE [LARGE SCALE GENOMIC DNA]</scope>
    <source>
        <strain evidence="3">B95-8</strain>
        <tissue evidence="3">Cell line</tissue>
    </source>
</reference>
<evidence type="ECO:0000256" key="1">
    <source>
        <dbReference type="ARBA" id="ARBA00022737"/>
    </source>
</evidence>
<keyword evidence="1" id="KW-0677">Repeat</keyword>
<sequence>MDLDRILPDVDPHARGPPCRVMDMLASSEPLPTFPPRCHRGTEASGAEGLVDMEAFLTLTDGDLKELGIKTDGSRQQILAAISELNAGKGRERQILQETIHNFHSSFESSASNTRAPGNTPCA</sequence>
<dbReference type="PANTHER" id="PTHR10627">
    <property type="entry name" value="SCP160"/>
    <property type="match status" value="1"/>
</dbReference>
<organism evidence="3 4">
    <name type="scientific">Saguinus oedipus</name>
    <name type="common">Cotton-top tamarin</name>
    <name type="synonym">Oedipomidas oedipus</name>
    <dbReference type="NCBI Taxonomy" id="9490"/>
    <lineage>
        <taxon>Eukaryota</taxon>
        <taxon>Metazoa</taxon>
        <taxon>Chordata</taxon>
        <taxon>Craniata</taxon>
        <taxon>Vertebrata</taxon>
        <taxon>Euteleostomi</taxon>
        <taxon>Mammalia</taxon>
        <taxon>Eutheria</taxon>
        <taxon>Euarchontoglires</taxon>
        <taxon>Primates</taxon>
        <taxon>Haplorrhini</taxon>
        <taxon>Platyrrhini</taxon>
        <taxon>Cebidae</taxon>
        <taxon>Callitrichinae</taxon>
        <taxon>Saguinus</taxon>
    </lineage>
</organism>
<comment type="caution">
    <text evidence="3">The sequence shown here is derived from an EMBL/GenBank/DDBJ whole genome shotgun (WGS) entry which is preliminary data.</text>
</comment>
<evidence type="ECO:0000259" key="2">
    <source>
        <dbReference type="Pfam" id="PF00536"/>
    </source>
</evidence>
<dbReference type="Pfam" id="PF00536">
    <property type="entry name" value="SAM_1"/>
    <property type="match status" value="1"/>
</dbReference>
<protein>
    <recommendedName>
        <fullName evidence="2">SAM domain-containing protein</fullName>
    </recommendedName>
</protein>
<accession>A0ABQ9WF29</accession>
<proteinExistence type="predicted"/>